<protein>
    <submittedName>
        <fullName evidence="2">Uncharacterized protein</fullName>
    </submittedName>
</protein>
<comment type="caution">
    <text evidence="2">The sequence shown here is derived from an EMBL/GenBank/DDBJ whole genome shotgun (WGS) entry which is preliminary data.</text>
</comment>
<feature type="chain" id="PRO_5046499351" evidence="1">
    <location>
        <begin position="19"/>
        <end position="407"/>
    </location>
</feature>
<dbReference type="EMBL" id="JAKIXB020000029">
    <property type="protein sequence ID" value="KAL1596228.1"/>
    <property type="molecule type" value="Genomic_DNA"/>
</dbReference>
<evidence type="ECO:0000313" key="2">
    <source>
        <dbReference type="EMBL" id="KAL1596228.1"/>
    </source>
</evidence>
<name>A0ABR3QVQ2_9PLEO</name>
<accession>A0ABR3QVQ2</accession>
<sequence>MRTAAIISSSLLAIAVSGAPVDLPKLPVELPSLSLPLGSLPTGLPAIPVKPSQAFSATIPTGLPTGLPTIPKEPTAELPVENLPVRRADLSVVDEALEGLNIPELNLPTLPELPGTGDLNLPVKRADLPTLPVVDDLVKDVKVPSVPALPKLPTDAVKLPVRAELPVVNGIVESVKLPTDAVKLPTLPKLPVENVNLPVKRADVPAVNVPVNVAVDDIVELPDVQQPAVGVPTLPVDIPTVPEVGVPTLPKGARDIKQSLPVVGGADVPLDAGNIQVGTVDKYVDDLVKGAKVENIPSVPKVAREIGQTLPVVGGADVPLDAGKVQVGTVDKYVEEVVDGTTLKNVPVTEVVKGTTVKDLPNVGPRDIKQSIPVVGGVTVPLDAGKIQVGTVDKYIEDVVKGTTTGL</sequence>
<organism evidence="2 3">
    <name type="scientific">Nothophoma quercina</name>
    <dbReference type="NCBI Taxonomy" id="749835"/>
    <lineage>
        <taxon>Eukaryota</taxon>
        <taxon>Fungi</taxon>
        <taxon>Dikarya</taxon>
        <taxon>Ascomycota</taxon>
        <taxon>Pezizomycotina</taxon>
        <taxon>Dothideomycetes</taxon>
        <taxon>Pleosporomycetidae</taxon>
        <taxon>Pleosporales</taxon>
        <taxon>Pleosporineae</taxon>
        <taxon>Didymellaceae</taxon>
        <taxon>Nothophoma</taxon>
    </lineage>
</organism>
<keyword evidence="1" id="KW-0732">Signal</keyword>
<reference evidence="2 3" key="1">
    <citation type="submission" date="2024-02" db="EMBL/GenBank/DDBJ databases">
        <title>De novo assembly and annotation of 12 fungi associated with fruit tree decline syndrome in Ontario, Canada.</title>
        <authorList>
            <person name="Sulman M."/>
            <person name="Ellouze W."/>
            <person name="Ilyukhin E."/>
        </authorList>
    </citation>
    <scope>NUCLEOTIDE SEQUENCE [LARGE SCALE GENOMIC DNA]</scope>
    <source>
        <strain evidence="2 3">M97-236</strain>
    </source>
</reference>
<evidence type="ECO:0000256" key="1">
    <source>
        <dbReference type="SAM" id="SignalP"/>
    </source>
</evidence>
<dbReference type="Proteomes" id="UP001521222">
    <property type="component" value="Unassembled WGS sequence"/>
</dbReference>
<proteinExistence type="predicted"/>
<gene>
    <name evidence="2" type="ORF">SLS59_007927</name>
</gene>
<evidence type="ECO:0000313" key="3">
    <source>
        <dbReference type="Proteomes" id="UP001521222"/>
    </source>
</evidence>
<keyword evidence="3" id="KW-1185">Reference proteome</keyword>
<feature type="signal peptide" evidence="1">
    <location>
        <begin position="1"/>
        <end position="18"/>
    </location>
</feature>